<dbReference type="PANTHER" id="PTHR43044:SF1">
    <property type="entry name" value="QUINOL:CYTOCHROME C OXIDOREDUCTASE QUINONE-BINDING SUBUNIT 2"/>
    <property type="match status" value="1"/>
</dbReference>
<name>A0A0E9MM34_9SPHN</name>
<reference evidence="2 3" key="1">
    <citation type="submission" date="2015-04" db="EMBL/GenBank/DDBJ databases">
        <title>Whole genome shotgun sequence of Sphingomonas changbaiensis NBRC 104936.</title>
        <authorList>
            <person name="Katano-Makiyama Y."/>
            <person name="Hosoyama A."/>
            <person name="Hashimoto M."/>
            <person name="Noguchi M."/>
            <person name="Tsuchikane K."/>
            <person name="Ohji S."/>
            <person name="Yamazoe A."/>
            <person name="Ichikawa N."/>
            <person name="Kimura A."/>
            <person name="Fujita N."/>
        </authorList>
    </citation>
    <scope>NUCLEOTIDE SEQUENCE [LARGE SCALE GENOMIC DNA]</scope>
    <source>
        <strain evidence="2 3">NBRC 104936</strain>
    </source>
</reference>
<gene>
    <name evidence="2" type="ORF">SCH01S_15_00910</name>
</gene>
<feature type="transmembrane region" description="Helical" evidence="1">
    <location>
        <begin position="69"/>
        <end position="92"/>
    </location>
</feature>
<dbReference type="RefSeq" id="WP_046347299.1">
    <property type="nucleotide sequence ID" value="NZ_BBWU01000015.1"/>
</dbReference>
<evidence type="ECO:0000313" key="3">
    <source>
        <dbReference type="Proteomes" id="UP000033202"/>
    </source>
</evidence>
<feature type="transmembrane region" description="Helical" evidence="1">
    <location>
        <begin position="252"/>
        <end position="272"/>
    </location>
</feature>
<dbReference type="Proteomes" id="UP000033202">
    <property type="component" value="Unassembled WGS sequence"/>
</dbReference>
<keyword evidence="1" id="KW-1133">Transmembrane helix</keyword>
<feature type="transmembrane region" description="Helical" evidence="1">
    <location>
        <begin position="179"/>
        <end position="200"/>
    </location>
</feature>
<keyword evidence="1" id="KW-0812">Transmembrane</keyword>
<feature type="transmembrane region" description="Helical" evidence="1">
    <location>
        <begin position="112"/>
        <end position="133"/>
    </location>
</feature>
<dbReference type="PANTHER" id="PTHR43044">
    <property type="match status" value="1"/>
</dbReference>
<organism evidence="2 3">
    <name type="scientific">Sphingomonas changbaiensis NBRC 104936</name>
    <dbReference type="NCBI Taxonomy" id="1219043"/>
    <lineage>
        <taxon>Bacteria</taxon>
        <taxon>Pseudomonadati</taxon>
        <taxon>Pseudomonadota</taxon>
        <taxon>Alphaproteobacteria</taxon>
        <taxon>Sphingomonadales</taxon>
        <taxon>Sphingomonadaceae</taxon>
        <taxon>Sphingomonas</taxon>
    </lineage>
</organism>
<keyword evidence="3" id="KW-1185">Reference proteome</keyword>
<feature type="transmembrane region" description="Helical" evidence="1">
    <location>
        <begin position="207"/>
        <end position="232"/>
    </location>
</feature>
<feature type="transmembrane region" description="Helical" evidence="1">
    <location>
        <begin position="284"/>
        <end position="303"/>
    </location>
</feature>
<feature type="transmembrane region" description="Helical" evidence="1">
    <location>
        <begin position="145"/>
        <end position="167"/>
    </location>
</feature>
<dbReference type="EMBL" id="BBWU01000015">
    <property type="protein sequence ID" value="GAO38466.1"/>
    <property type="molecule type" value="Genomic_DNA"/>
</dbReference>
<dbReference type="STRING" id="1219043.SCH01S_15_00910"/>
<dbReference type="AlphaFoldDB" id="A0A0E9MM34"/>
<comment type="caution">
    <text evidence="2">The sequence shown here is derived from an EMBL/GenBank/DDBJ whole genome shotgun (WGS) entry which is preliminary data.</text>
</comment>
<evidence type="ECO:0000256" key="1">
    <source>
        <dbReference type="SAM" id="Phobius"/>
    </source>
</evidence>
<sequence>MSIERNAFVVGIVGLAGAVAGLLIEPRIALTAWTAAAVGWAEVPLGCLALLMMVQLVGGSWRPLLQAPFAAGATLLPLTALTFVPVLIGAGWVYPWADPHVAAALPAFKSVWLSPAFWIVRTVIYFGVFVGLQQGMLRAPPEVRNGIAAGGLILFALLASLAGVDWLESIHPEFHSSEYGLIFMAGTWLGGIALALLIALPARDDAPLAAAGVFVTALLFWGYLHAMQYIVIWSGDIPREVHWYLRRTETGWVFVTWGLVALQFVAPFLALLSPSVRSSSAGMLAIAGVTLAMRLVEAAWMLLPPTGLPALPTALLLVASWAAIGGFGAVLLLRAVRRGERFVERSAADG</sequence>
<proteinExistence type="predicted"/>
<protein>
    <submittedName>
        <fullName evidence="2">Uncharacterized protein</fullName>
    </submittedName>
</protein>
<feature type="transmembrane region" description="Helical" evidence="1">
    <location>
        <begin position="7"/>
        <end position="24"/>
    </location>
</feature>
<dbReference type="OrthoDB" id="140980at2"/>
<feature type="transmembrane region" description="Helical" evidence="1">
    <location>
        <begin position="315"/>
        <end position="336"/>
    </location>
</feature>
<accession>A0A0E9MM34</accession>
<keyword evidence="1" id="KW-0472">Membrane</keyword>
<evidence type="ECO:0000313" key="2">
    <source>
        <dbReference type="EMBL" id="GAO38466.1"/>
    </source>
</evidence>
<feature type="transmembrane region" description="Helical" evidence="1">
    <location>
        <begin position="30"/>
        <end position="57"/>
    </location>
</feature>